<organism evidence="4 5">
    <name type="scientific">Paenibacillus hunanensis</name>
    <dbReference type="NCBI Taxonomy" id="539262"/>
    <lineage>
        <taxon>Bacteria</taxon>
        <taxon>Bacillati</taxon>
        <taxon>Bacillota</taxon>
        <taxon>Bacilli</taxon>
        <taxon>Bacillales</taxon>
        <taxon>Paenibacillaceae</taxon>
        <taxon>Paenibacillus</taxon>
    </lineage>
</organism>
<dbReference type="InterPro" id="IPR011234">
    <property type="entry name" value="Fumarylacetoacetase-like_C"/>
</dbReference>
<sequence>MMKYVHYDSNGQSQLGIHLDKGIVSFAVLEELSAGALQLPQTVAQLLQESELHKKLTAWLEQASATTAISPEHYIEEDTVRWLPCVPTPGKVLCIGLNYRKHAAETGMAEPTTPVVFSKFSDTVAAHLDTVPLPALSQQVDYEAELCIVIGKKAERVSKETALDYVFGYCASNDVSARDLQMRTSQWLIGKTCTRFAPIGPYLVTADEVGNPNELGIRAYVNDEKVQDSSTSDMIFYCDEIVHYVSQYMTLMPGDIILTGTPEGVILGQPEEQRVWLKDGDVVTIEIDKLGRLTNTFKAAIPQ</sequence>
<comment type="similarity">
    <text evidence="1">Belongs to the FAH family.</text>
</comment>
<dbReference type="EMBL" id="JAVDQH010000001">
    <property type="protein sequence ID" value="MDR6242260.1"/>
    <property type="molecule type" value="Genomic_DNA"/>
</dbReference>
<evidence type="ECO:0000256" key="1">
    <source>
        <dbReference type="ARBA" id="ARBA00010211"/>
    </source>
</evidence>
<keyword evidence="2" id="KW-0479">Metal-binding</keyword>
<dbReference type="Gene3D" id="3.90.850.10">
    <property type="entry name" value="Fumarylacetoacetase-like, C-terminal domain"/>
    <property type="match status" value="1"/>
</dbReference>
<accession>A0ABU1ISN3</accession>
<dbReference type="Pfam" id="PF01557">
    <property type="entry name" value="FAA_hydrolase"/>
    <property type="match status" value="1"/>
</dbReference>
<protein>
    <submittedName>
        <fullName evidence="4">2-keto-4-pentenoate hydratase/2-oxohepta-3-ene-1,7-dioic acid hydratase in catechol pathway</fullName>
    </submittedName>
</protein>
<evidence type="ECO:0000259" key="3">
    <source>
        <dbReference type="Pfam" id="PF01557"/>
    </source>
</evidence>
<dbReference type="SUPFAM" id="SSF56529">
    <property type="entry name" value="FAH"/>
    <property type="match status" value="1"/>
</dbReference>
<dbReference type="Proteomes" id="UP001185028">
    <property type="component" value="Unassembled WGS sequence"/>
</dbReference>
<keyword evidence="5" id="KW-1185">Reference proteome</keyword>
<gene>
    <name evidence="4" type="ORF">JOC58_000144</name>
</gene>
<dbReference type="PANTHER" id="PTHR42796">
    <property type="entry name" value="FUMARYLACETOACETATE HYDROLASE DOMAIN-CONTAINING PROTEIN 2A-RELATED"/>
    <property type="match status" value="1"/>
</dbReference>
<evidence type="ECO:0000313" key="5">
    <source>
        <dbReference type="Proteomes" id="UP001185028"/>
    </source>
</evidence>
<feature type="domain" description="Fumarylacetoacetase-like C-terminal" evidence="3">
    <location>
        <begin position="91"/>
        <end position="297"/>
    </location>
</feature>
<dbReference type="PANTHER" id="PTHR42796:SF4">
    <property type="entry name" value="FUMARYLACETOACETATE HYDROLASE DOMAIN-CONTAINING PROTEIN 2A"/>
    <property type="match status" value="1"/>
</dbReference>
<dbReference type="InterPro" id="IPR036663">
    <property type="entry name" value="Fumarylacetoacetase_C_sf"/>
</dbReference>
<reference evidence="4 5" key="1">
    <citation type="submission" date="2023-07" db="EMBL/GenBank/DDBJ databases">
        <title>Genomic Encyclopedia of Type Strains, Phase IV (KMG-IV): sequencing the most valuable type-strain genomes for metagenomic binning, comparative biology and taxonomic classification.</title>
        <authorList>
            <person name="Goeker M."/>
        </authorList>
    </citation>
    <scope>NUCLEOTIDE SEQUENCE [LARGE SCALE GENOMIC DNA]</scope>
    <source>
        <strain evidence="4 5">DSM 22170</strain>
    </source>
</reference>
<evidence type="ECO:0000256" key="2">
    <source>
        <dbReference type="ARBA" id="ARBA00022723"/>
    </source>
</evidence>
<dbReference type="InterPro" id="IPR051121">
    <property type="entry name" value="FAH"/>
</dbReference>
<proteinExistence type="inferred from homology"/>
<comment type="caution">
    <text evidence="4">The sequence shown here is derived from an EMBL/GenBank/DDBJ whole genome shotgun (WGS) entry which is preliminary data.</text>
</comment>
<name>A0ABU1ISN3_9BACL</name>
<evidence type="ECO:0000313" key="4">
    <source>
        <dbReference type="EMBL" id="MDR6242260.1"/>
    </source>
</evidence>